<feature type="transmembrane region" description="Helical" evidence="1">
    <location>
        <begin position="12"/>
        <end position="29"/>
    </location>
</feature>
<accession>A0AAD8YI89</accession>
<evidence type="ECO:0000313" key="3">
    <source>
        <dbReference type="Proteomes" id="UP001224775"/>
    </source>
</evidence>
<reference evidence="2" key="1">
    <citation type="submission" date="2023-06" db="EMBL/GenBank/DDBJ databases">
        <title>Survivors Of The Sea: Transcriptome response of Skeletonema marinoi to long-term dormancy.</title>
        <authorList>
            <person name="Pinder M.I.M."/>
            <person name="Kourtchenko O."/>
            <person name="Robertson E.K."/>
            <person name="Larsson T."/>
            <person name="Maumus F."/>
            <person name="Osuna-Cruz C.M."/>
            <person name="Vancaester E."/>
            <person name="Stenow R."/>
            <person name="Vandepoele K."/>
            <person name="Ploug H."/>
            <person name="Bruchert V."/>
            <person name="Godhe A."/>
            <person name="Topel M."/>
        </authorList>
    </citation>
    <scope>NUCLEOTIDE SEQUENCE</scope>
    <source>
        <strain evidence="2">R05AC</strain>
    </source>
</reference>
<keyword evidence="3" id="KW-1185">Reference proteome</keyword>
<gene>
    <name evidence="2" type="ORF">QTG54_003701</name>
</gene>
<evidence type="ECO:0000256" key="1">
    <source>
        <dbReference type="SAM" id="Phobius"/>
    </source>
</evidence>
<name>A0AAD8YI89_9STRA</name>
<keyword evidence="1" id="KW-0472">Membrane</keyword>
<proteinExistence type="predicted"/>
<sequence>MKQLIICHRKRIVGLLVMAAIISMKFLSMTPSKTAVEGAAMGKSHEKEKVLQTEKKRQEIGPLVKNEPYMNRWHRRFSSSAARGNLGGYVFFKHIRKAGGTSLRKYISNVFEHHGLSHNISDFEQMVPNQANIDISYVEQEFEPLDWQCSAVDPRWQESLNIIVLRHPIERHMSEFFFSGVTLPTKKKVFGSNRRVIQKDQLFFNKTYTTTLARFLNEEVPYWMERSKMEGIGKYKKGAMFSRWYQDNFQLRALAGCSSGRCLEKRLSEKGLSEQGNVTEILLKSIHDLHPLNHSYVTPNAMCTQFFRKNNLVFDVCSGKKRDVQCSGGCDGPCAYPTTAEGPLDKNDVRRAIKSLKAFDAILLMEKLKDQDESAFLNDVMGVPRDASFALNSMRGMNARVVKSNRREVTHYYRDLLAKLNLQSLLLRLEEENKLEIEFFNRAVDLHNQQMQVWKEETGWGRG</sequence>
<comment type="caution">
    <text evidence="2">The sequence shown here is derived from an EMBL/GenBank/DDBJ whole genome shotgun (WGS) entry which is preliminary data.</text>
</comment>
<dbReference type="Proteomes" id="UP001224775">
    <property type="component" value="Unassembled WGS sequence"/>
</dbReference>
<dbReference type="AlphaFoldDB" id="A0AAD8YI89"/>
<organism evidence="2 3">
    <name type="scientific">Skeletonema marinoi</name>
    <dbReference type="NCBI Taxonomy" id="267567"/>
    <lineage>
        <taxon>Eukaryota</taxon>
        <taxon>Sar</taxon>
        <taxon>Stramenopiles</taxon>
        <taxon>Ochrophyta</taxon>
        <taxon>Bacillariophyta</taxon>
        <taxon>Coscinodiscophyceae</taxon>
        <taxon>Thalassiosirophycidae</taxon>
        <taxon>Thalassiosirales</taxon>
        <taxon>Skeletonemataceae</taxon>
        <taxon>Skeletonema</taxon>
        <taxon>Skeletonema marinoi-dohrnii complex</taxon>
    </lineage>
</organism>
<dbReference type="Gene3D" id="3.40.50.300">
    <property type="entry name" value="P-loop containing nucleotide triphosphate hydrolases"/>
    <property type="match status" value="1"/>
</dbReference>
<keyword evidence="1" id="KW-0812">Transmembrane</keyword>
<protein>
    <recommendedName>
        <fullName evidence="4">Sulfotransferase domain-containing protein</fullName>
    </recommendedName>
</protein>
<evidence type="ECO:0000313" key="2">
    <source>
        <dbReference type="EMBL" id="KAK1745777.1"/>
    </source>
</evidence>
<keyword evidence="1" id="KW-1133">Transmembrane helix</keyword>
<evidence type="ECO:0008006" key="4">
    <source>
        <dbReference type="Google" id="ProtNLM"/>
    </source>
</evidence>
<dbReference type="InterPro" id="IPR027417">
    <property type="entry name" value="P-loop_NTPase"/>
</dbReference>
<dbReference type="EMBL" id="JATAAI010000005">
    <property type="protein sequence ID" value="KAK1745777.1"/>
    <property type="molecule type" value="Genomic_DNA"/>
</dbReference>